<evidence type="ECO:0000313" key="3">
    <source>
        <dbReference type="Proteomes" id="UP000534870"/>
    </source>
</evidence>
<sequence>MRHTPQDHARTAETGDDAQCQGYPPVADSLGFETVPLGDPTRFSHRLTEE</sequence>
<dbReference type="AlphaFoldDB" id="A0A7Y7M8R0"/>
<reference evidence="2 3" key="1">
    <citation type="submission" date="2020-06" db="EMBL/GenBank/DDBJ databases">
        <title>Description of novel acetic acid bacteria.</title>
        <authorList>
            <person name="Sombolestani A."/>
        </authorList>
    </citation>
    <scope>NUCLEOTIDE SEQUENCE [LARGE SCALE GENOMIC DNA]</scope>
    <source>
        <strain evidence="2 3">LMG 31431</strain>
    </source>
</reference>
<evidence type="ECO:0000313" key="2">
    <source>
        <dbReference type="EMBL" id="NVN13269.1"/>
    </source>
</evidence>
<dbReference type="EMBL" id="JABXXP010000823">
    <property type="protein sequence ID" value="NVN13269.1"/>
    <property type="molecule type" value="Genomic_DNA"/>
</dbReference>
<dbReference type="Proteomes" id="UP000534870">
    <property type="component" value="Unassembled WGS sequence"/>
</dbReference>
<evidence type="ECO:0000256" key="1">
    <source>
        <dbReference type="SAM" id="MobiDB-lite"/>
    </source>
</evidence>
<comment type="caution">
    <text evidence="2">The sequence shown here is derived from an EMBL/GenBank/DDBJ whole genome shotgun (WGS) entry which is preliminary data.</text>
</comment>
<feature type="region of interest" description="Disordered" evidence="1">
    <location>
        <begin position="1"/>
        <end position="50"/>
    </location>
</feature>
<organism evidence="2 3">
    <name type="scientific">Nguyenibacter vanlangensis</name>
    <dbReference type="NCBI Taxonomy" id="1216886"/>
    <lineage>
        <taxon>Bacteria</taxon>
        <taxon>Pseudomonadati</taxon>
        <taxon>Pseudomonadota</taxon>
        <taxon>Alphaproteobacteria</taxon>
        <taxon>Acetobacterales</taxon>
        <taxon>Acetobacteraceae</taxon>
        <taxon>Nguyenibacter</taxon>
    </lineage>
</organism>
<accession>A0A7Y7M8R0</accession>
<gene>
    <name evidence="2" type="ORF">HUK84_19375</name>
</gene>
<protein>
    <submittedName>
        <fullName evidence="2">Uncharacterized protein</fullName>
    </submittedName>
</protein>
<name>A0A7Y7M8R0_9PROT</name>
<proteinExistence type="predicted"/>
<feature type="compositionally biased region" description="Basic and acidic residues" evidence="1">
    <location>
        <begin position="1"/>
        <end position="13"/>
    </location>
</feature>